<feature type="domain" description="F5/8 type C" evidence="2">
    <location>
        <begin position="96"/>
        <end position="140"/>
    </location>
</feature>
<keyword evidence="1" id="KW-1015">Disulfide bond</keyword>
<evidence type="ECO:0000313" key="4">
    <source>
        <dbReference type="Proteomes" id="UP001177744"/>
    </source>
</evidence>
<comment type="caution">
    <text evidence="3">The sequence shown here is derived from an EMBL/GenBank/DDBJ whole genome shotgun (WGS) entry which is preliminary data.</text>
</comment>
<dbReference type="GO" id="GO:0005886">
    <property type="term" value="C:plasma membrane"/>
    <property type="evidence" value="ECO:0007669"/>
    <property type="project" value="TreeGrafter"/>
</dbReference>
<dbReference type="InterPro" id="IPR050633">
    <property type="entry name" value="Neuropilin_MCO_CoagFactor"/>
</dbReference>
<reference evidence="3" key="1">
    <citation type="submission" date="2023-06" db="EMBL/GenBank/DDBJ databases">
        <title>Reference genome for the Northern bat (Eptesicus nilssonii), a most northern bat species.</title>
        <authorList>
            <person name="Laine V.N."/>
            <person name="Pulliainen A.T."/>
            <person name="Lilley T.M."/>
        </authorList>
    </citation>
    <scope>NUCLEOTIDE SEQUENCE</scope>
    <source>
        <strain evidence="3">BLF_Eptnil</strain>
        <tissue evidence="3">Kidney</tissue>
    </source>
</reference>
<dbReference type="CDD" id="cd00057">
    <property type="entry name" value="FA58C"/>
    <property type="match status" value="1"/>
</dbReference>
<dbReference type="PROSITE" id="PS50022">
    <property type="entry name" value="FA58C_3"/>
    <property type="match status" value="2"/>
</dbReference>
<dbReference type="InterPro" id="IPR008979">
    <property type="entry name" value="Galactose-bd-like_sf"/>
</dbReference>
<dbReference type="Proteomes" id="UP001177744">
    <property type="component" value="Unassembled WGS sequence"/>
</dbReference>
<dbReference type="InterPro" id="IPR000421">
    <property type="entry name" value="FA58C"/>
</dbReference>
<keyword evidence="4" id="KW-1185">Reference proteome</keyword>
<dbReference type="EMBL" id="JAULJE010000001">
    <property type="protein sequence ID" value="KAK1346297.1"/>
    <property type="molecule type" value="Genomic_DNA"/>
</dbReference>
<gene>
    <name evidence="3" type="ORF">QTO34_000151</name>
</gene>
<dbReference type="PROSITE" id="PS01285">
    <property type="entry name" value="FA58C_1"/>
    <property type="match status" value="1"/>
</dbReference>
<sequence>MEENKRLDIEFKTTVIRFFKNFMEKADKFNETLEDMKKDQLEIKHTLTEIKNIIQIPKSRLEDRKNQLKDLEYKEAKDTAPEKYEEKRIQKVEHSVFFGNVDSSGIKHNIFNPPIIARYIRLHPTHYSIRSTLRMELMGCDLNSCSIPLGMENKAIADAQITASSYLNNMFATWSPSQARLHLQGRTNAWRPRVNSPEEWLQVDFRKTMKVTGITTQGVKSLLTSMYVKEFLISSSQDGHNWTPCLQNGKVKVFQGNQDSLTPVVNSLEPPLLARYLRIHPRSWVNHIALRLEILGCEAQQLS</sequence>
<accession>A0AA40IAW3</accession>
<dbReference type="Pfam" id="PF00754">
    <property type="entry name" value="F5_F8_type_C"/>
    <property type="match status" value="1"/>
</dbReference>
<dbReference type="Gene3D" id="2.60.120.260">
    <property type="entry name" value="Galactose-binding domain-like"/>
    <property type="match status" value="2"/>
</dbReference>
<organism evidence="3 4">
    <name type="scientific">Cnephaeus nilssonii</name>
    <name type="common">Northern bat</name>
    <name type="synonym">Eptesicus nilssonii</name>
    <dbReference type="NCBI Taxonomy" id="3371016"/>
    <lineage>
        <taxon>Eukaryota</taxon>
        <taxon>Metazoa</taxon>
        <taxon>Chordata</taxon>
        <taxon>Craniata</taxon>
        <taxon>Vertebrata</taxon>
        <taxon>Euteleostomi</taxon>
        <taxon>Mammalia</taxon>
        <taxon>Eutheria</taxon>
        <taxon>Laurasiatheria</taxon>
        <taxon>Chiroptera</taxon>
        <taxon>Yangochiroptera</taxon>
        <taxon>Vespertilionidae</taxon>
        <taxon>Cnephaeus</taxon>
    </lineage>
</organism>
<dbReference type="GO" id="GO:0038023">
    <property type="term" value="F:signaling receptor activity"/>
    <property type="evidence" value="ECO:0007669"/>
    <property type="project" value="TreeGrafter"/>
</dbReference>
<feature type="domain" description="F5/8 type C" evidence="2">
    <location>
        <begin position="145"/>
        <end position="297"/>
    </location>
</feature>
<dbReference type="SMART" id="SM00231">
    <property type="entry name" value="FA58C"/>
    <property type="match status" value="2"/>
</dbReference>
<dbReference type="SUPFAM" id="SSF49785">
    <property type="entry name" value="Galactose-binding domain-like"/>
    <property type="match status" value="2"/>
</dbReference>
<name>A0AA40IAW3_CNENI</name>
<proteinExistence type="predicted"/>
<evidence type="ECO:0000256" key="1">
    <source>
        <dbReference type="ARBA" id="ARBA00023157"/>
    </source>
</evidence>
<evidence type="ECO:0000313" key="3">
    <source>
        <dbReference type="EMBL" id="KAK1346297.1"/>
    </source>
</evidence>
<dbReference type="PANTHER" id="PTHR46806:SF7">
    <property type="entry name" value="COAGULATION FACTOR VIII"/>
    <property type="match status" value="1"/>
</dbReference>
<dbReference type="PANTHER" id="PTHR46806">
    <property type="entry name" value="F5/8 TYPE C DOMAIN-CONTAINING PROTEIN"/>
    <property type="match status" value="1"/>
</dbReference>
<protein>
    <recommendedName>
        <fullName evidence="2">F5/8 type C domain-containing protein</fullName>
    </recommendedName>
</protein>
<evidence type="ECO:0000259" key="2">
    <source>
        <dbReference type="PROSITE" id="PS50022"/>
    </source>
</evidence>
<dbReference type="PROSITE" id="PS01286">
    <property type="entry name" value="FA58C_2"/>
    <property type="match status" value="2"/>
</dbReference>
<dbReference type="FunFam" id="2.60.120.260:FF:000002">
    <property type="entry name" value="Coagulation factor VIII"/>
    <property type="match status" value="1"/>
</dbReference>
<dbReference type="AlphaFoldDB" id="A0AA40IAW3"/>